<keyword evidence="2" id="KW-1185">Reference proteome</keyword>
<proteinExistence type="predicted"/>
<evidence type="ECO:0000313" key="2">
    <source>
        <dbReference type="Proteomes" id="UP001415857"/>
    </source>
</evidence>
<organism evidence="1 2">
    <name type="scientific">Liquidambar formosana</name>
    <name type="common">Formosan gum</name>
    <dbReference type="NCBI Taxonomy" id="63359"/>
    <lineage>
        <taxon>Eukaryota</taxon>
        <taxon>Viridiplantae</taxon>
        <taxon>Streptophyta</taxon>
        <taxon>Embryophyta</taxon>
        <taxon>Tracheophyta</taxon>
        <taxon>Spermatophyta</taxon>
        <taxon>Magnoliopsida</taxon>
        <taxon>eudicotyledons</taxon>
        <taxon>Gunneridae</taxon>
        <taxon>Pentapetalae</taxon>
        <taxon>Saxifragales</taxon>
        <taxon>Altingiaceae</taxon>
        <taxon>Liquidambar</taxon>
    </lineage>
</organism>
<evidence type="ECO:0000313" key="1">
    <source>
        <dbReference type="EMBL" id="KAK9277459.1"/>
    </source>
</evidence>
<gene>
    <name evidence="1" type="ORF">L1049_007003</name>
</gene>
<protein>
    <submittedName>
        <fullName evidence="1">Uncharacterized protein</fullName>
    </submittedName>
</protein>
<reference evidence="1 2" key="1">
    <citation type="journal article" date="2024" name="Plant J.">
        <title>Genome sequences and population genomics reveal climatic adaptation and genomic divergence between two closely related sweetgum species.</title>
        <authorList>
            <person name="Xu W.Q."/>
            <person name="Ren C.Q."/>
            <person name="Zhang X.Y."/>
            <person name="Comes H.P."/>
            <person name="Liu X.H."/>
            <person name="Li Y.G."/>
            <person name="Kettle C.J."/>
            <person name="Jalonen R."/>
            <person name="Gaisberger H."/>
            <person name="Ma Y.Z."/>
            <person name="Qiu Y.X."/>
        </authorList>
    </citation>
    <scope>NUCLEOTIDE SEQUENCE [LARGE SCALE GENOMIC DNA]</scope>
    <source>
        <strain evidence="1">Hangzhou</strain>
    </source>
</reference>
<sequence>MGKHRFTPSALLHPAIRVLARRPPHSSIRRSPPSAVNRMGIPFAKQNIHERGIIASPRTLVRGIFIS</sequence>
<dbReference type="EMBL" id="JBBPBK010000010">
    <property type="protein sequence ID" value="KAK9277459.1"/>
    <property type="molecule type" value="Genomic_DNA"/>
</dbReference>
<accession>A0AAP0RGF0</accession>
<name>A0AAP0RGF0_LIQFO</name>
<comment type="caution">
    <text evidence="1">The sequence shown here is derived from an EMBL/GenBank/DDBJ whole genome shotgun (WGS) entry which is preliminary data.</text>
</comment>
<dbReference type="AlphaFoldDB" id="A0AAP0RGF0"/>
<dbReference type="Proteomes" id="UP001415857">
    <property type="component" value="Unassembled WGS sequence"/>
</dbReference>